<reference evidence="2" key="1">
    <citation type="journal article" date="2014" name="Int. J. Syst. Evol. Microbiol.">
        <title>Complete genome sequence of Corynebacterium casei LMG S-19264T (=DSM 44701T), isolated from a smear-ripened cheese.</title>
        <authorList>
            <consortium name="US DOE Joint Genome Institute (JGI-PGF)"/>
            <person name="Walter F."/>
            <person name="Albersmeier A."/>
            <person name="Kalinowski J."/>
            <person name="Ruckert C."/>
        </authorList>
    </citation>
    <scope>NUCLEOTIDE SEQUENCE</scope>
    <source>
        <strain evidence="2">CCM 8606</strain>
    </source>
</reference>
<dbReference type="AlphaFoldDB" id="A0A8J3F0V4"/>
<comment type="caution">
    <text evidence="2">The sequence shown here is derived from an EMBL/GenBank/DDBJ whole genome shotgun (WGS) entry which is preliminary data.</text>
</comment>
<dbReference type="NCBIfam" id="TIGR00199">
    <property type="entry name" value="PncC_domain"/>
    <property type="match status" value="1"/>
</dbReference>
<protein>
    <submittedName>
        <fullName evidence="2">Competence damage-inducible protein A</fullName>
    </submittedName>
</protein>
<organism evidence="2 3">
    <name type="scientific">Galliscardovia ingluviei</name>
    <dbReference type="NCBI Taxonomy" id="1769422"/>
    <lineage>
        <taxon>Bacteria</taxon>
        <taxon>Bacillati</taxon>
        <taxon>Actinomycetota</taxon>
        <taxon>Actinomycetes</taxon>
        <taxon>Bifidobacteriales</taxon>
        <taxon>Bifidobacteriaceae</taxon>
        <taxon>Galliscardovia</taxon>
    </lineage>
</organism>
<dbReference type="EMBL" id="BMDH01000001">
    <property type="protein sequence ID" value="GGI12666.1"/>
    <property type="molecule type" value="Genomic_DNA"/>
</dbReference>
<proteinExistence type="predicted"/>
<sequence length="209" mass="22029">MKIQLLDNAKLCDMTLQDDTASQILEICKRDGWYIAAAESLTGGLLADAFVRISGASQVFLGSAVTYDIAAKAHLLHVDTSVLKQFGAVCEPVARAMALGTVQAYANTAITDDSSISNVRKGRVIGLSTTGVAGPGPDGNKPAGAVFIGLAVPQTLNTAAGFAQVESDTGEQQNSYVTHVWRLSLQGDRESVRRQVVQAVLDRLLAALQ</sequence>
<dbReference type="SUPFAM" id="SSF142433">
    <property type="entry name" value="CinA-like"/>
    <property type="match status" value="1"/>
</dbReference>
<reference evidence="2" key="2">
    <citation type="submission" date="2020-09" db="EMBL/GenBank/DDBJ databases">
        <authorList>
            <person name="Sun Q."/>
            <person name="Sedlacek I."/>
        </authorList>
    </citation>
    <scope>NUCLEOTIDE SEQUENCE</scope>
    <source>
        <strain evidence="2">CCM 8606</strain>
    </source>
</reference>
<feature type="domain" description="CinA C-terminal" evidence="1">
    <location>
        <begin position="125"/>
        <end position="168"/>
    </location>
</feature>
<evidence type="ECO:0000313" key="3">
    <source>
        <dbReference type="Proteomes" id="UP000619536"/>
    </source>
</evidence>
<dbReference type="Gene3D" id="3.90.950.20">
    <property type="entry name" value="CinA-like"/>
    <property type="match status" value="1"/>
</dbReference>
<keyword evidence="3" id="KW-1185">Reference proteome</keyword>
<dbReference type="Pfam" id="PF02464">
    <property type="entry name" value="CinA"/>
    <property type="match status" value="2"/>
</dbReference>
<name>A0A8J3F0V4_9BIFI</name>
<gene>
    <name evidence="2" type="ORF">GCM10007377_02100</name>
</gene>
<accession>A0A8J3F0V4</accession>
<feature type="domain" description="CinA C-terminal" evidence="1">
    <location>
        <begin position="19"/>
        <end position="105"/>
    </location>
</feature>
<dbReference type="InterPro" id="IPR008136">
    <property type="entry name" value="CinA_C"/>
</dbReference>
<dbReference type="InterPro" id="IPR036653">
    <property type="entry name" value="CinA-like_C"/>
</dbReference>
<dbReference type="Proteomes" id="UP000619536">
    <property type="component" value="Unassembled WGS sequence"/>
</dbReference>
<evidence type="ECO:0000313" key="2">
    <source>
        <dbReference type="EMBL" id="GGI12666.1"/>
    </source>
</evidence>
<evidence type="ECO:0000259" key="1">
    <source>
        <dbReference type="Pfam" id="PF02464"/>
    </source>
</evidence>